<dbReference type="EC" id="5.1.3.2" evidence="3"/>
<keyword evidence="9" id="KW-1185">Reference proteome</keyword>
<feature type="region of interest" description="Disordered" evidence="6">
    <location>
        <begin position="1"/>
        <end position="25"/>
    </location>
</feature>
<evidence type="ECO:0000313" key="8">
    <source>
        <dbReference type="EMBL" id="CDY52059.1"/>
    </source>
</evidence>
<reference evidence="8 9" key="1">
    <citation type="journal article" date="2014" name="Science">
        <title>Plant genetics. Early allopolyploid evolution in the post-Neolithic Brassica napus oilseed genome.</title>
        <authorList>
            <person name="Chalhoub B."/>
            <person name="Denoeud F."/>
            <person name="Liu S."/>
            <person name="Parkin I.A."/>
            <person name="Tang H."/>
            <person name="Wang X."/>
            <person name="Chiquet J."/>
            <person name="Belcram H."/>
            <person name="Tong C."/>
            <person name="Samans B."/>
            <person name="Correa M."/>
            <person name="Da Silva C."/>
            <person name="Just J."/>
            <person name="Falentin C."/>
            <person name="Koh C.S."/>
            <person name="Le Clainche I."/>
            <person name="Bernard M."/>
            <person name="Bento P."/>
            <person name="Noel B."/>
            <person name="Labadie K."/>
            <person name="Alberti A."/>
            <person name="Charles M."/>
            <person name="Arnaud D."/>
            <person name="Guo H."/>
            <person name="Daviaud C."/>
            <person name="Alamery S."/>
            <person name="Jabbari K."/>
            <person name="Zhao M."/>
            <person name="Edger P.P."/>
            <person name="Chelaifa H."/>
            <person name="Tack D."/>
            <person name="Lassalle G."/>
            <person name="Mestiri I."/>
            <person name="Schnel N."/>
            <person name="Le Paslier M.C."/>
            <person name="Fan G."/>
            <person name="Renault V."/>
            <person name="Bayer P.E."/>
            <person name="Golicz A.A."/>
            <person name="Manoli S."/>
            <person name="Lee T.H."/>
            <person name="Thi V.H."/>
            <person name="Chalabi S."/>
            <person name="Hu Q."/>
            <person name="Fan C."/>
            <person name="Tollenaere R."/>
            <person name="Lu Y."/>
            <person name="Battail C."/>
            <person name="Shen J."/>
            <person name="Sidebottom C.H."/>
            <person name="Wang X."/>
            <person name="Canaguier A."/>
            <person name="Chauveau A."/>
            <person name="Berard A."/>
            <person name="Deniot G."/>
            <person name="Guan M."/>
            <person name="Liu Z."/>
            <person name="Sun F."/>
            <person name="Lim Y.P."/>
            <person name="Lyons E."/>
            <person name="Town C.D."/>
            <person name="Bancroft I."/>
            <person name="Wang X."/>
            <person name="Meng J."/>
            <person name="Ma J."/>
            <person name="Pires J.C."/>
            <person name="King G.J."/>
            <person name="Brunel D."/>
            <person name="Delourme R."/>
            <person name="Renard M."/>
            <person name="Aury J.M."/>
            <person name="Adams K.L."/>
            <person name="Batley J."/>
            <person name="Snowdon R.J."/>
            <person name="Tost J."/>
            <person name="Edwards D."/>
            <person name="Zhou Y."/>
            <person name="Hua W."/>
            <person name="Sharpe A.G."/>
            <person name="Paterson A.H."/>
            <person name="Guan C."/>
            <person name="Wincker P."/>
        </authorList>
    </citation>
    <scope>NUCLEOTIDE SEQUENCE [LARGE SCALE GENOMIC DNA]</scope>
    <source>
        <strain evidence="9">cv. Darmor-bzh</strain>
    </source>
</reference>
<dbReference type="PaxDb" id="3708-A0A078IRK6"/>
<dbReference type="SUPFAM" id="SSF51735">
    <property type="entry name" value="NAD(P)-binding Rossmann-fold domains"/>
    <property type="match status" value="1"/>
</dbReference>
<protein>
    <recommendedName>
        <fullName evidence="3">UDP-glucose 4-epimerase</fullName>
        <ecNumber evidence="3">5.1.3.2</ecNumber>
    </recommendedName>
</protein>
<feature type="domain" description="NAD(P)-binding" evidence="7">
    <location>
        <begin position="46"/>
        <end position="107"/>
    </location>
</feature>
<evidence type="ECO:0000259" key="7">
    <source>
        <dbReference type="Pfam" id="PF16363"/>
    </source>
</evidence>
<dbReference type="GO" id="GO:0003978">
    <property type="term" value="F:UDP-glucose 4-epimerase activity"/>
    <property type="evidence" value="ECO:0007669"/>
    <property type="project" value="UniProtKB-EC"/>
</dbReference>
<comment type="catalytic activity">
    <reaction evidence="1">
        <text>UDP-alpha-D-glucose = UDP-alpha-D-galactose</text>
        <dbReference type="Rhea" id="RHEA:22168"/>
        <dbReference type="ChEBI" id="CHEBI:58885"/>
        <dbReference type="ChEBI" id="CHEBI:66914"/>
        <dbReference type="EC" id="5.1.3.2"/>
    </reaction>
</comment>
<dbReference type="InterPro" id="IPR016040">
    <property type="entry name" value="NAD(P)-bd_dom"/>
</dbReference>
<dbReference type="SMR" id="A0A078IRK6"/>
<evidence type="ECO:0000256" key="2">
    <source>
        <dbReference type="ARBA" id="ARBA00004947"/>
    </source>
</evidence>
<dbReference type="STRING" id="3708.A0A078IRK6"/>
<dbReference type="PANTHER" id="PTHR43725:SF15">
    <property type="entry name" value="BIFUNCTIONAL UDP-GLUCOSE 4-EPIMERASE AND UDP-XYLOSE 4-EPIMERASE 1"/>
    <property type="match status" value="1"/>
</dbReference>
<accession>A0A078IRK6</accession>
<dbReference type="Gramene" id="CDY52059">
    <property type="protein sequence ID" value="CDY52059"/>
    <property type="gene ID" value="GSBRNA2T00004782001"/>
</dbReference>
<sequence length="111" mass="12450">MNETGGSRKCSPPSLHSIRSPCSNSSPALIPLTRVCSRRRFRTVGPDLSKKLEFTQGDLRNKGDIEKLFSKQRFDAVIYFVGLKAVDESVGNPRRYFDNKLVGTINLETCE</sequence>
<dbReference type="GO" id="GO:0006012">
    <property type="term" value="P:galactose metabolic process"/>
    <property type="evidence" value="ECO:0007669"/>
    <property type="project" value="UniProtKB-KW"/>
</dbReference>
<dbReference type="PANTHER" id="PTHR43725">
    <property type="entry name" value="UDP-GLUCOSE 4-EPIMERASE"/>
    <property type="match status" value="1"/>
</dbReference>
<dbReference type="Pfam" id="PF16363">
    <property type="entry name" value="GDP_Man_Dehyd"/>
    <property type="match status" value="1"/>
</dbReference>
<gene>
    <name evidence="8" type="primary">BnaCnng21690D</name>
    <name evidence="8" type="ORF">GSBRNA2T00004782001</name>
</gene>
<evidence type="ECO:0000313" key="9">
    <source>
        <dbReference type="Proteomes" id="UP000028999"/>
    </source>
</evidence>
<dbReference type="AlphaFoldDB" id="A0A078IRK6"/>
<name>A0A078IRK6_BRANA</name>
<dbReference type="InterPro" id="IPR036291">
    <property type="entry name" value="NAD(P)-bd_dom_sf"/>
</dbReference>
<organism evidence="8 9">
    <name type="scientific">Brassica napus</name>
    <name type="common">Rape</name>
    <dbReference type="NCBI Taxonomy" id="3708"/>
    <lineage>
        <taxon>Eukaryota</taxon>
        <taxon>Viridiplantae</taxon>
        <taxon>Streptophyta</taxon>
        <taxon>Embryophyta</taxon>
        <taxon>Tracheophyta</taxon>
        <taxon>Spermatophyta</taxon>
        <taxon>Magnoliopsida</taxon>
        <taxon>eudicotyledons</taxon>
        <taxon>Gunneridae</taxon>
        <taxon>Pentapetalae</taxon>
        <taxon>rosids</taxon>
        <taxon>malvids</taxon>
        <taxon>Brassicales</taxon>
        <taxon>Brassicaceae</taxon>
        <taxon>Brassiceae</taxon>
        <taxon>Brassica</taxon>
    </lineage>
</organism>
<dbReference type="EMBL" id="LK033052">
    <property type="protein sequence ID" value="CDY52059.1"/>
    <property type="molecule type" value="Genomic_DNA"/>
</dbReference>
<keyword evidence="4" id="KW-0299">Galactose metabolism</keyword>
<evidence type="ECO:0000256" key="5">
    <source>
        <dbReference type="ARBA" id="ARBA00023277"/>
    </source>
</evidence>
<evidence type="ECO:0000256" key="1">
    <source>
        <dbReference type="ARBA" id="ARBA00000083"/>
    </source>
</evidence>
<dbReference type="Proteomes" id="UP000028999">
    <property type="component" value="Unassembled WGS sequence"/>
</dbReference>
<evidence type="ECO:0000256" key="3">
    <source>
        <dbReference type="ARBA" id="ARBA00013189"/>
    </source>
</evidence>
<proteinExistence type="predicted"/>
<comment type="pathway">
    <text evidence="2">Carbohydrate metabolism; galactose metabolism.</text>
</comment>
<dbReference type="Gene3D" id="3.40.50.720">
    <property type="entry name" value="NAD(P)-binding Rossmann-like Domain"/>
    <property type="match status" value="1"/>
</dbReference>
<keyword evidence="5" id="KW-0119">Carbohydrate metabolism</keyword>
<evidence type="ECO:0000256" key="4">
    <source>
        <dbReference type="ARBA" id="ARBA00023144"/>
    </source>
</evidence>
<evidence type="ECO:0000256" key="6">
    <source>
        <dbReference type="SAM" id="MobiDB-lite"/>
    </source>
</evidence>